<dbReference type="EMBL" id="JAVDYF010000001">
    <property type="protein sequence ID" value="MDR7355667.1"/>
    <property type="molecule type" value="Genomic_DNA"/>
</dbReference>
<dbReference type="PANTHER" id="PTHR18901">
    <property type="entry name" value="2-DEOXYGLUCOSE-6-PHOSPHATE PHOSPHATASE 2"/>
    <property type="match status" value="1"/>
</dbReference>
<dbReference type="InterPro" id="IPR006439">
    <property type="entry name" value="HAD-SF_hydro_IA"/>
</dbReference>
<comment type="caution">
    <text evidence="1">The sequence shown here is derived from an EMBL/GenBank/DDBJ whole genome shotgun (WGS) entry which is preliminary data.</text>
</comment>
<dbReference type="RefSeq" id="WP_277103684.1">
    <property type="nucleotide sequence ID" value="NZ_BAAAJS010000051.1"/>
</dbReference>
<dbReference type="Gene3D" id="1.10.150.240">
    <property type="entry name" value="Putative phosphatase, domain 2"/>
    <property type="match status" value="1"/>
</dbReference>
<proteinExistence type="predicted"/>
<evidence type="ECO:0000313" key="2">
    <source>
        <dbReference type="Proteomes" id="UP001183619"/>
    </source>
</evidence>
<protein>
    <submittedName>
        <fullName evidence="1">HAD superfamily hydrolase (TIGR01509 family)</fullName>
    </submittedName>
</protein>
<organism evidence="1 2">
    <name type="scientific">Corynebacterium felinum</name>
    <dbReference type="NCBI Taxonomy" id="131318"/>
    <lineage>
        <taxon>Bacteria</taxon>
        <taxon>Bacillati</taxon>
        <taxon>Actinomycetota</taxon>
        <taxon>Actinomycetes</taxon>
        <taxon>Mycobacteriales</taxon>
        <taxon>Corynebacteriaceae</taxon>
        <taxon>Corynebacterium</taxon>
    </lineage>
</organism>
<dbReference type="InterPro" id="IPR023198">
    <property type="entry name" value="PGP-like_dom2"/>
</dbReference>
<gene>
    <name evidence="1" type="ORF">J2S37_002205</name>
</gene>
<dbReference type="Proteomes" id="UP001183619">
    <property type="component" value="Unassembled WGS sequence"/>
</dbReference>
<dbReference type="PRINTS" id="PR00413">
    <property type="entry name" value="HADHALOGNASE"/>
</dbReference>
<dbReference type="GO" id="GO:0016787">
    <property type="term" value="F:hydrolase activity"/>
    <property type="evidence" value="ECO:0007669"/>
    <property type="project" value="UniProtKB-KW"/>
</dbReference>
<dbReference type="PANTHER" id="PTHR18901:SF38">
    <property type="entry name" value="PSEUDOURIDINE-5'-PHOSPHATASE"/>
    <property type="match status" value="1"/>
</dbReference>
<dbReference type="InterPro" id="IPR023214">
    <property type="entry name" value="HAD_sf"/>
</dbReference>
<dbReference type="Gene3D" id="3.40.50.1000">
    <property type="entry name" value="HAD superfamily/HAD-like"/>
    <property type="match status" value="1"/>
</dbReference>
<dbReference type="SUPFAM" id="SSF56784">
    <property type="entry name" value="HAD-like"/>
    <property type="match status" value="1"/>
</dbReference>
<keyword evidence="2" id="KW-1185">Reference proteome</keyword>
<dbReference type="SFLD" id="SFLDS00003">
    <property type="entry name" value="Haloacid_Dehalogenase"/>
    <property type="match status" value="1"/>
</dbReference>
<dbReference type="Pfam" id="PF00702">
    <property type="entry name" value="Hydrolase"/>
    <property type="match status" value="1"/>
</dbReference>
<accession>A0ABU2BAJ8</accession>
<sequence length="219" mass="23910">MKAVLWDMDGTLINSEPLWEIATYELSESMGRRLTPKLREKTVGGSFHNTATICAAHAGIRLTESDYTYFQSIMFARMRELLANAPINPGVDTLLRSLKDAGIPSFIVTNTTRELAHPAMKAIGADLFAGSICGDEVAHGKPDPLIYTTAARILKTQPHNCLVFEDSTPGMTAAVNAGCIVFAAPNATHDRPQGVHNMHTPSFVGTQAKDLRQWFRAVQ</sequence>
<dbReference type="NCBIfam" id="TIGR01509">
    <property type="entry name" value="HAD-SF-IA-v3"/>
    <property type="match status" value="1"/>
</dbReference>
<dbReference type="CDD" id="cd07505">
    <property type="entry name" value="HAD_BPGM-like"/>
    <property type="match status" value="1"/>
</dbReference>
<dbReference type="SFLD" id="SFLDG01129">
    <property type="entry name" value="C1.5:_HAD__Beta-PGM__Phosphata"/>
    <property type="match status" value="1"/>
</dbReference>
<dbReference type="InterPro" id="IPR036412">
    <property type="entry name" value="HAD-like_sf"/>
</dbReference>
<reference evidence="1 2" key="1">
    <citation type="submission" date="2023-07" db="EMBL/GenBank/DDBJ databases">
        <title>Sequencing the genomes of 1000 actinobacteria strains.</title>
        <authorList>
            <person name="Klenk H.-P."/>
        </authorList>
    </citation>
    <scope>NUCLEOTIDE SEQUENCE [LARGE SCALE GENOMIC DNA]</scope>
    <source>
        <strain evidence="1 2">DSM 44508</strain>
    </source>
</reference>
<keyword evidence="1" id="KW-0378">Hydrolase</keyword>
<evidence type="ECO:0000313" key="1">
    <source>
        <dbReference type="EMBL" id="MDR7355667.1"/>
    </source>
</evidence>
<name>A0ABU2BAJ8_9CORY</name>